<keyword evidence="1" id="KW-0812">Transmembrane</keyword>
<keyword evidence="1" id="KW-0472">Membrane</keyword>
<sequence>MLPNFETCYLVFPYYYVVPLSVVFKPYSLGVLVLRFGRSPSSSTCSPHLSRFFPAFAPNDSRRVYFKSLA</sequence>
<dbReference type="Proteomes" id="UP000292957">
    <property type="component" value="Unassembled WGS sequence"/>
</dbReference>
<evidence type="ECO:0000313" key="2">
    <source>
        <dbReference type="EMBL" id="TBU24764.1"/>
    </source>
</evidence>
<dbReference type="EMBL" id="ML143473">
    <property type="protein sequence ID" value="TBU24764.1"/>
    <property type="molecule type" value="Genomic_DNA"/>
</dbReference>
<proteinExistence type="predicted"/>
<feature type="transmembrane region" description="Helical" evidence="1">
    <location>
        <begin position="12"/>
        <end position="34"/>
    </location>
</feature>
<accession>A0A4Q9MBV1</accession>
<organism evidence="2">
    <name type="scientific">Dichomitus squalens</name>
    <dbReference type="NCBI Taxonomy" id="114155"/>
    <lineage>
        <taxon>Eukaryota</taxon>
        <taxon>Fungi</taxon>
        <taxon>Dikarya</taxon>
        <taxon>Basidiomycota</taxon>
        <taxon>Agaricomycotina</taxon>
        <taxon>Agaricomycetes</taxon>
        <taxon>Polyporales</taxon>
        <taxon>Polyporaceae</taxon>
        <taxon>Dichomitus</taxon>
    </lineage>
</organism>
<gene>
    <name evidence="2" type="ORF">BD311DRAFT_765960</name>
</gene>
<keyword evidence="1" id="KW-1133">Transmembrane helix</keyword>
<protein>
    <submittedName>
        <fullName evidence="2">Uncharacterized protein</fullName>
    </submittedName>
</protein>
<name>A0A4Q9MBV1_9APHY</name>
<dbReference type="AlphaFoldDB" id="A0A4Q9MBV1"/>
<evidence type="ECO:0000256" key="1">
    <source>
        <dbReference type="SAM" id="Phobius"/>
    </source>
</evidence>
<reference evidence="2" key="1">
    <citation type="submission" date="2019-01" db="EMBL/GenBank/DDBJ databases">
        <title>Draft genome sequences of three monokaryotic isolates of the white-rot basidiomycete fungus Dichomitus squalens.</title>
        <authorList>
            <consortium name="DOE Joint Genome Institute"/>
            <person name="Lopez S.C."/>
            <person name="Andreopoulos B."/>
            <person name="Pangilinan J."/>
            <person name="Lipzen A."/>
            <person name="Riley R."/>
            <person name="Ahrendt S."/>
            <person name="Ng V."/>
            <person name="Barry K."/>
            <person name="Daum C."/>
            <person name="Grigoriev I.V."/>
            <person name="Hilden K.S."/>
            <person name="Makela M.R."/>
            <person name="de Vries R.P."/>
        </authorList>
    </citation>
    <scope>NUCLEOTIDE SEQUENCE [LARGE SCALE GENOMIC DNA]</scope>
    <source>
        <strain evidence="2">OM18370.1</strain>
    </source>
</reference>